<evidence type="ECO:0000313" key="2">
    <source>
        <dbReference type="RefSeq" id="XP_033461826.1"/>
    </source>
</evidence>
<reference evidence="2" key="2">
    <citation type="submission" date="2020-04" db="EMBL/GenBank/DDBJ databases">
        <authorList>
            <consortium name="NCBI Genome Project"/>
        </authorList>
    </citation>
    <scope>NUCLEOTIDE SEQUENCE</scope>
    <source>
        <strain evidence="2">CBS 342.82</strain>
    </source>
</reference>
<keyword evidence="1" id="KW-1185">Reference proteome</keyword>
<dbReference type="RefSeq" id="XP_033461826.1">
    <property type="nucleotide sequence ID" value="XM_033604124.1"/>
</dbReference>
<accession>A0A6J3M9S1</accession>
<gene>
    <name evidence="2" type="ORF">K489DRAFT_377304</name>
</gene>
<dbReference type="GeneID" id="54361924"/>
<dbReference type="OrthoDB" id="10667513at2759"/>
<name>A0A6J3M9S1_9PEZI</name>
<organism evidence="2">
    <name type="scientific">Dissoconium aciculare CBS 342.82</name>
    <dbReference type="NCBI Taxonomy" id="1314786"/>
    <lineage>
        <taxon>Eukaryota</taxon>
        <taxon>Fungi</taxon>
        <taxon>Dikarya</taxon>
        <taxon>Ascomycota</taxon>
        <taxon>Pezizomycotina</taxon>
        <taxon>Dothideomycetes</taxon>
        <taxon>Dothideomycetidae</taxon>
        <taxon>Mycosphaerellales</taxon>
        <taxon>Dissoconiaceae</taxon>
        <taxon>Dissoconium</taxon>
    </lineage>
</organism>
<reference evidence="2" key="3">
    <citation type="submission" date="2025-08" db="UniProtKB">
        <authorList>
            <consortium name="RefSeq"/>
        </authorList>
    </citation>
    <scope>IDENTIFICATION</scope>
    <source>
        <strain evidence="2">CBS 342.82</strain>
    </source>
</reference>
<dbReference type="AlphaFoldDB" id="A0A6J3M9S1"/>
<protein>
    <submittedName>
        <fullName evidence="2">Uncharacterized protein</fullName>
    </submittedName>
</protein>
<reference evidence="2" key="1">
    <citation type="submission" date="2020-01" db="EMBL/GenBank/DDBJ databases">
        <authorList>
            <consortium name="DOE Joint Genome Institute"/>
            <person name="Haridas S."/>
            <person name="Albert R."/>
            <person name="Binder M."/>
            <person name="Bloem J."/>
            <person name="Labutti K."/>
            <person name="Salamov A."/>
            <person name="Andreopoulos B."/>
            <person name="Baker S.E."/>
            <person name="Barry K."/>
            <person name="Bills G."/>
            <person name="Bluhm B.H."/>
            <person name="Cannon C."/>
            <person name="Castanera R."/>
            <person name="Culley D.E."/>
            <person name="Daum C."/>
            <person name="Ezra D."/>
            <person name="Gonzalez J.B."/>
            <person name="Henrissat B."/>
            <person name="Kuo A."/>
            <person name="Liang C."/>
            <person name="Lipzen A."/>
            <person name="Lutzoni F."/>
            <person name="Magnuson J."/>
            <person name="Mondo S."/>
            <person name="Nolan M."/>
            <person name="Ohm R."/>
            <person name="Pangilinan J."/>
            <person name="Park H.-J."/>
            <person name="Ramirez L."/>
            <person name="Alfaro M."/>
            <person name="Sun H."/>
            <person name="Tritt A."/>
            <person name="Yoshinaga Y."/>
            <person name="Zwiers L.-H."/>
            <person name="Turgeon B.G."/>
            <person name="Goodwin S.B."/>
            <person name="Spatafora J.W."/>
            <person name="Crous P.W."/>
            <person name="Grigoriev I.V."/>
        </authorList>
    </citation>
    <scope>NUCLEOTIDE SEQUENCE</scope>
    <source>
        <strain evidence="2">CBS 342.82</strain>
    </source>
</reference>
<dbReference type="Proteomes" id="UP000504637">
    <property type="component" value="Unplaced"/>
</dbReference>
<sequence length="379" mass="42022">MPPHVVKLVNYAPGDGRQHRHIVADDQPATREPTIIHERNARHALYTDTRRTLGILCPTHREQLSQKFGDDSRRTLPIPSITQRNLMPLGPLCTSKHLASLYRDPTVLAAPFDTCVCSSRILHSETLRGPQDCSACAMAQNNFKKRAYLTRTQREDHSRMICGCECEEVLTGASEVMRICACCEGLVSVPLHALDNVTHLAAPAGAPSCEYGSVSTMQQDESILCEAEHPICREFLMPTPGFEVVQLGGEIGDEEQAAQEIFRAGASWLRRLATNHRGLPEAGASELEDATRWNFDQVQDRVPPVDQEVGHNHRRDSVATWMADLAPSNDTQLWSPSTSFAAHEGQDDFAAPLGAITTPIYRPDLPRFPSFDLIGHQYD</sequence>
<evidence type="ECO:0000313" key="1">
    <source>
        <dbReference type="Proteomes" id="UP000504637"/>
    </source>
</evidence>
<proteinExistence type="predicted"/>